<feature type="transmembrane region" description="Helical" evidence="1">
    <location>
        <begin position="536"/>
        <end position="561"/>
    </location>
</feature>
<dbReference type="PANTHER" id="PTHR13098">
    <property type="entry name" value="WOLFRAMIN"/>
    <property type="match status" value="1"/>
</dbReference>
<organism>
    <name type="scientific">Pediculus humanus subsp. corporis</name>
    <name type="common">Body louse</name>
    <dbReference type="NCBI Taxonomy" id="121224"/>
    <lineage>
        <taxon>Eukaryota</taxon>
        <taxon>Metazoa</taxon>
        <taxon>Ecdysozoa</taxon>
        <taxon>Arthropoda</taxon>
        <taxon>Hexapoda</taxon>
        <taxon>Insecta</taxon>
        <taxon>Pterygota</taxon>
        <taxon>Neoptera</taxon>
        <taxon>Paraneoptera</taxon>
        <taxon>Psocodea</taxon>
        <taxon>Troctomorpha</taxon>
        <taxon>Phthiraptera</taxon>
        <taxon>Anoplura</taxon>
        <taxon>Pediculidae</taxon>
        <taxon>Pediculus</taxon>
    </lineage>
</organism>
<dbReference type="InterPro" id="IPR045458">
    <property type="entry name" value="Wolframin_Sel1-like_rpt"/>
</dbReference>
<reference evidence="6" key="3">
    <citation type="submission" date="2021-02" db="UniProtKB">
        <authorList>
            <consortium name="EnsemblMetazoa"/>
        </authorList>
    </citation>
    <scope>IDENTIFICATION</scope>
    <source>
        <strain evidence="6">USDA</strain>
    </source>
</reference>
<dbReference type="GeneID" id="8234510"/>
<dbReference type="CTD" id="8234510"/>
<dbReference type="InterPro" id="IPR011990">
    <property type="entry name" value="TPR-like_helical_dom_sf"/>
</dbReference>
<feature type="transmembrane region" description="Helical" evidence="1">
    <location>
        <begin position="300"/>
        <end position="318"/>
    </location>
</feature>
<evidence type="ECO:0000256" key="1">
    <source>
        <dbReference type="SAM" id="Phobius"/>
    </source>
</evidence>
<dbReference type="FunCoup" id="E0VSN6">
    <property type="interactions" value="383"/>
</dbReference>
<dbReference type="EMBL" id="AAZO01005149">
    <property type="status" value="NOT_ANNOTATED_CDS"/>
    <property type="molecule type" value="Genomic_DNA"/>
</dbReference>
<feature type="transmembrane region" description="Helical" evidence="1">
    <location>
        <begin position="573"/>
        <end position="590"/>
    </location>
</feature>
<reference evidence="5" key="2">
    <citation type="submission" date="2007-04" db="EMBL/GenBank/DDBJ databases">
        <title>The genome of the human body louse.</title>
        <authorList>
            <consortium name="The Human Body Louse Genome Consortium"/>
            <person name="Kirkness E."/>
            <person name="Walenz B."/>
            <person name="Hass B."/>
            <person name="Bruggner R."/>
            <person name="Strausberg R."/>
        </authorList>
    </citation>
    <scope>NUCLEOTIDE SEQUENCE</scope>
    <source>
        <strain evidence="5">USDA</strain>
    </source>
</reference>
<sequence>MISDKKSSRKIRSELAEDGCPESQVVLAKQLLREKNFISINDNEENAKLGVFWLIKASEQGNLEATNILRQCLETGEGITEYNYETVKACLTTPQNEKLAKRAAKEMFISLSDGQDFITSKQLRKQMRKIYFNDLASASTSKEGNQNFQNDILENEKDDDLINKGEVNVKNDVIGDDDDDDFMDSKEILGCVEKNEKKFYEKLTENHLKNAAFHYSKGELPLVEGVFALTEYNNKNIDNLNCLQRTFLYPFIRVQRAHLKLLNNFSLRYRTNYFSIFSTSVSLQFLILFLLYPLLTIDNLVLFLPMCIYYISFFYMVVSTLQMLQSQKEYADFRVWSRLFLRYDRDGNLNTDDPEFEFCKKNMRPYGLFFFSLLINLIVYPFISELWIPQSELATISFAFTFLTLYIFHGKSSKKIDYYLLLFSFALYVLAKYPYETDGVVRQTWRFLDIELPTLQDYGFSCFVSQIVGTGVEFCLNFRGFFYLLIPGIFFKIASRDNWRGIYKLLIPHCVTLSWWQVTVISCQGATWYGLLRSTLALVGLIFFLPLAGIATVLLPVVAFVKHFAYSAWSSRHGIAVTAIIVTFLIYVYKRQLGLRSGFIKAQILIAVISSGLLLSSPLNGLFDETISTTDIQPQPTLSWDQYSSICQKSSWDKRMDAAIQEDCIGLNGLKIHWYGIVDNVRIIKLLNLVPEPFKNKIKCYYGEPYESNCSNDVMKNDENKEKLCNILNKINAKGKCHLNSWNRYDLEITVKINSDTWNSMESKIKLIVDDSMKNYTLKLDGNDQIWFRGILNNPETIGTENLSIVVDEIGCINCSNKNIKTIKKLTDKLTGKNFPKEIYNGFKRILNFVFNPVINIR</sequence>
<dbReference type="Gene3D" id="1.25.40.10">
    <property type="entry name" value="Tetratricopeptide repeat domain"/>
    <property type="match status" value="1"/>
</dbReference>
<dbReference type="GO" id="GO:0055074">
    <property type="term" value="P:calcium ion homeostasis"/>
    <property type="evidence" value="ECO:0007669"/>
    <property type="project" value="TreeGrafter"/>
</dbReference>
<feature type="transmembrane region" description="Helical" evidence="1">
    <location>
        <begin position="393"/>
        <end position="409"/>
    </location>
</feature>
<dbReference type="Pfam" id="PF19913">
    <property type="entry name" value="WCOB"/>
    <property type="match status" value="1"/>
</dbReference>
<dbReference type="Pfam" id="PF20023">
    <property type="entry name" value="WSLR"/>
    <property type="match status" value="2"/>
</dbReference>
<feature type="domain" description="Wolframin cysteine-rich" evidence="4">
    <location>
        <begin position="640"/>
        <end position="740"/>
    </location>
</feature>
<dbReference type="eggNOG" id="ENOG502QSC1">
    <property type="taxonomic scope" value="Eukaryota"/>
</dbReference>
<dbReference type="OMA" id="PPAWETK"/>
<feature type="transmembrane region" description="Helical" evidence="1">
    <location>
        <begin position="602"/>
        <end position="623"/>
    </location>
</feature>
<dbReference type="EMBL" id="DS235752">
    <property type="protein sequence ID" value="EEB16392.1"/>
    <property type="molecule type" value="Genomic_DNA"/>
</dbReference>
<evidence type="ECO:0000313" key="6">
    <source>
        <dbReference type="EnsemblMetazoa" id="PHUM420890-PA"/>
    </source>
</evidence>
<dbReference type="InterPro" id="IPR026209">
    <property type="entry name" value="Wolframin_fam"/>
</dbReference>
<dbReference type="GO" id="GO:0005789">
    <property type="term" value="C:endoplasmic reticulum membrane"/>
    <property type="evidence" value="ECO:0007669"/>
    <property type="project" value="TreeGrafter"/>
</dbReference>
<dbReference type="InterPro" id="IPR045461">
    <property type="entry name" value="Wolframin_OB_fold"/>
</dbReference>
<dbReference type="VEuPathDB" id="VectorBase:PHUM420890"/>
<evidence type="ECO:0000259" key="4">
    <source>
        <dbReference type="Pfam" id="PF20053"/>
    </source>
</evidence>
<feature type="domain" description="Wolframin OB-fold" evidence="2">
    <location>
        <begin position="742"/>
        <end position="857"/>
    </location>
</feature>
<dbReference type="InParanoid" id="E0VSN6"/>
<dbReference type="OrthoDB" id="5865303at2759"/>
<reference evidence="5" key="1">
    <citation type="submission" date="2007-04" db="EMBL/GenBank/DDBJ databases">
        <title>Annotation of Pediculus humanus corporis strain USDA.</title>
        <authorList>
            <person name="Kirkness E."/>
            <person name="Hannick L."/>
            <person name="Hass B."/>
            <person name="Bruggner R."/>
            <person name="Lawson D."/>
            <person name="Bidwell S."/>
            <person name="Joardar V."/>
            <person name="Caler E."/>
            <person name="Walenz B."/>
            <person name="Inman J."/>
            <person name="Schobel S."/>
            <person name="Galinsky K."/>
            <person name="Amedeo P."/>
            <person name="Strausberg R."/>
        </authorList>
    </citation>
    <scope>NUCLEOTIDE SEQUENCE</scope>
    <source>
        <strain evidence="5">USDA</strain>
    </source>
</reference>
<dbReference type="PANTHER" id="PTHR13098:SF3">
    <property type="entry name" value="WOLFRAMIN"/>
    <property type="match status" value="1"/>
</dbReference>
<keyword evidence="7" id="KW-1185">Reference proteome</keyword>
<dbReference type="STRING" id="121224.E0VSN6"/>
<feature type="transmembrane region" description="Helical" evidence="1">
    <location>
        <begin position="366"/>
        <end position="387"/>
    </location>
</feature>
<evidence type="ECO:0000259" key="3">
    <source>
        <dbReference type="Pfam" id="PF19914"/>
    </source>
</evidence>
<dbReference type="HOGENOM" id="CLU_014606_0_0_1"/>
<dbReference type="Pfam" id="PF20053">
    <property type="entry name" value="WC-rich"/>
    <property type="match status" value="1"/>
</dbReference>
<evidence type="ECO:0000313" key="7">
    <source>
        <dbReference type="Proteomes" id="UP000009046"/>
    </source>
</evidence>
<dbReference type="AlphaFoldDB" id="E0VSN6"/>
<feature type="domain" description="Wolframin EF-hand" evidence="3">
    <location>
        <begin position="100"/>
        <end position="216"/>
    </location>
</feature>
<keyword evidence="1" id="KW-0472">Membrane</keyword>
<dbReference type="GO" id="GO:0030968">
    <property type="term" value="P:endoplasmic reticulum unfolded protein response"/>
    <property type="evidence" value="ECO:0007669"/>
    <property type="project" value="TreeGrafter"/>
</dbReference>
<dbReference type="PROSITE" id="PS00018">
    <property type="entry name" value="EF_HAND_1"/>
    <property type="match status" value="1"/>
</dbReference>
<name>E0VSN6_PEDHC</name>
<evidence type="ECO:0000313" key="5">
    <source>
        <dbReference type="EMBL" id="EEB16392.1"/>
    </source>
</evidence>
<evidence type="ECO:0000259" key="2">
    <source>
        <dbReference type="Pfam" id="PF19913"/>
    </source>
</evidence>
<keyword evidence="1" id="KW-1133">Transmembrane helix</keyword>
<dbReference type="InterPro" id="IPR045460">
    <property type="entry name" value="Wolframin_EF-hand"/>
</dbReference>
<dbReference type="InterPro" id="IPR045400">
    <property type="entry name" value="Wolframin_Cys-rich"/>
</dbReference>
<dbReference type="RefSeq" id="XP_002429130.1">
    <property type="nucleotide sequence ID" value="XM_002429085.1"/>
</dbReference>
<protein>
    <recommendedName>
        <fullName evidence="8">Wolframin</fullName>
    </recommendedName>
</protein>
<keyword evidence="1" id="KW-0812">Transmembrane</keyword>
<feature type="transmembrane region" description="Helical" evidence="1">
    <location>
        <begin position="273"/>
        <end position="294"/>
    </location>
</feature>
<dbReference type="Proteomes" id="UP000009046">
    <property type="component" value="Unassembled WGS sequence"/>
</dbReference>
<dbReference type="KEGG" id="phu:Phum_PHUM420890"/>
<proteinExistence type="predicted"/>
<accession>E0VSN6</accession>
<dbReference type="PRINTS" id="PR02060">
    <property type="entry name" value="WOLFFAMILY"/>
</dbReference>
<dbReference type="InterPro" id="IPR018247">
    <property type="entry name" value="EF_Hand_1_Ca_BS"/>
</dbReference>
<evidence type="ECO:0008006" key="8">
    <source>
        <dbReference type="Google" id="ProtNLM"/>
    </source>
</evidence>
<gene>
    <name evidence="6" type="primary">8234510</name>
    <name evidence="5" type="ORF">Phum_PHUM420890</name>
</gene>
<dbReference type="Pfam" id="PF19914">
    <property type="entry name" value="WEF-hand"/>
    <property type="match status" value="1"/>
</dbReference>
<dbReference type="EnsemblMetazoa" id="PHUM420890-RA">
    <property type="protein sequence ID" value="PHUM420890-PA"/>
    <property type="gene ID" value="PHUM420890"/>
</dbReference>